<accession>A0A3G9J1Z2</accession>
<keyword evidence="2" id="KW-1185">Reference proteome</keyword>
<organism evidence="1 2">
    <name type="scientific">Nocardioides baekrokdamisoli</name>
    <dbReference type="NCBI Taxonomy" id="1804624"/>
    <lineage>
        <taxon>Bacteria</taxon>
        <taxon>Bacillati</taxon>
        <taxon>Actinomycetota</taxon>
        <taxon>Actinomycetes</taxon>
        <taxon>Propionibacteriales</taxon>
        <taxon>Nocardioidaceae</taxon>
        <taxon>Nocardioides</taxon>
    </lineage>
</organism>
<name>A0A3G9J1Z2_9ACTN</name>
<dbReference type="SUPFAM" id="SSF53756">
    <property type="entry name" value="UDP-Glycosyltransferase/glycogen phosphorylase"/>
    <property type="match status" value="1"/>
</dbReference>
<proteinExistence type="predicted"/>
<dbReference type="EMBL" id="AP019307">
    <property type="protein sequence ID" value="BBH17009.1"/>
    <property type="molecule type" value="Genomic_DNA"/>
</dbReference>
<gene>
    <name evidence="1" type="ORF">Back2_12960</name>
</gene>
<sequence>MVACTAIVASHHGTRDRALATIVGAMSLGEATRAVIVDLDGTFRGPVRAEIRTLAQLAEHSEVGPLLRRAYATLPPHELPLAAAALAALAEPGDAPTVLLGAGVVVTGSLNPLVEAAGDGIAVIPRADASQVAAEMAPTAKLRADARRLGPVPPALRSPAALTESVVAIGSLESRRALAAYASSWRTRPRVLDLLLGLGLATAYSDPERLLAARRHLGDVALTQDGGRLWIDGRPVVAVDATAYDPQRPWLLDGGITRLPSWGLAGHPAVGDVLRTTAAEWGRLTEAEFVDRHLRVEARRADVMGEELPDLLAEQNVSAWACEMVPGGHRQGVARYLAGVRALRPDLLRAFPEVPGADSERLALWALGPGLRDGAADASLLRAAAEETRARLWAGSLPSVSGGRTQGVNLVGYLAGGLGLGESARLTDSALVAAGEPTTVFDVSHRISSSQDADVRLSPDAIHDISLLCVNGLDTPRVVAGISEVVRDSYRIGMWYWEFAEFPPAQAAAFAEVDEVWAPTDFIRDALASASPGVPVVTMMPPLPQRPGGAVPPLPGRFGIDPKRPWFLFSFDYFSRMVRKNPLGLIDAFVRAFPEVRPRGPQLVIKTMNGDSHPVDAEQLRVACAARPDLILIEEYLPHAERHVLVAHCTAYVSLHRAEGLGLTVAEAMAWGRPVVTTAYGGPMQFTTPRNSYQVGWTPDVLSETVGPYVAGLPWASPDLDEAARILREIVAHPWRARRVGRRAARDIGTRHTHLVAGEAMRSRLQQIRAARAAGSTD</sequence>
<evidence type="ECO:0000313" key="1">
    <source>
        <dbReference type="EMBL" id="BBH17009.1"/>
    </source>
</evidence>
<dbReference type="Proteomes" id="UP000271573">
    <property type="component" value="Chromosome"/>
</dbReference>
<dbReference type="RefSeq" id="WP_125567836.1">
    <property type="nucleotide sequence ID" value="NZ_AP019307.1"/>
</dbReference>
<dbReference type="PANTHER" id="PTHR46656:SF3">
    <property type="entry name" value="PUTATIVE-RELATED"/>
    <property type="match status" value="1"/>
</dbReference>
<evidence type="ECO:0000313" key="2">
    <source>
        <dbReference type="Proteomes" id="UP000271573"/>
    </source>
</evidence>
<evidence type="ECO:0008006" key="3">
    <source>
        <dbReference type="Google" id="ProtNLM"/>
    </source>
</evidence>
<dbReference type="AlphaFoldDB" id="A0A3G9J1Z2"/>
<dbReference type="OrthoDB" id="5679686at2"/>
<dbReference type="Pfam" id="PF13692">
    <property type="entry name" value="Glyco_trans_1_4"/>
    <property type="match status" value="1"/>
</dbReference>
<dbReference type="Gene3D" id="3.40.50.2000">
    <property type="entry name" value="Glycogen Phosphorylase B"/>
    <property type="match status" value="1"/>
</dbReference>
<reference evidence="1 2" key="1">
    <citation type="submission" date="2018-11" db="EMBL/GenBank/DDBJ databases">
        <title>Complete genome sequence of Nocardioides baekrokdamisoli strain KCTC 39748.</title>
        <authorList>
            <person name="Kang S.W."/>
            <person name="Lee K.C."/>
            <person name="Kim K.K."/>
            <person name="Kim J.S."/>
            <person name="Kim D.S."/>
            <person name="Ko S.H."/>
            <person name="Yang S.H."/>
            <person name="Shin Y.K."/>
            <person name="Lee J.S."/>
        </authorList>
    </citation>
    <scope>NUCLEOTIDE SEQUENCE [LARGE SCALE GENOMIC DNA]</scope>
    <source>
        <strain evidence="1 2">KCTC 39748</strain>
    </source>
</reference>
<protein>
    <recommendedName>
        <fullName evidence="3">Glycosyl transferase family 1 domain-containing protein</fullName>
    </recommendedName>
</protein>
<dbReference type="PANTHER" id="PTHR46656">
    <property type="entry name" value="PUTATIVE-RELATED"/>
    <property type="match status" value="1"/>
</dbReference>
<dbReference type="KEGG" id="nbe:Back2_12960"/>